<gene>
    <name evidence="2" type="ORF">Hamer_G015519</name>
</gene>
<feature type="compositionally biased region" description="Polar residues" evidence="1">
    <location>
        <begin position="286"/>
        <end position="302"/>
    </location>
</feature>
<dbReference type="Proteomes" id="UP000747542">
    <property type="component" value="Unassembled WGS sequence"/>
</dbReference>
<dbReference type="SMART" id="SM00726">
    <property type="entry name" value="UIM"/>
    <property type="match status" value="3"/>
</dbReference>
<evidence type="ECO:0000313" key="3">
    <source>
        <dbReference type="Proteomes" id="UP000747542"/>
    </source>
</evidence>
<feature type="region of interest" description="Disordered" evidence="1">
    <location>
        <begin position="282"/>
        <end position="302"/>
    </location>
</feature>
<protein>
    <submittedName>
        <fullName evidence="2">Uncharacterized protein</fullName>
    </submittedName>
</protein>
<dbReference type="EMBL" id="JAHLQT010003055">
    <property type="protein sequence ID" value="KAG7176696.1"/>
    <property type="molecule type" value="Genomic_DNA"/>
</dbReference>
<organism evidence="2 3">
    <name type="scientific">Homarus americanus</name>
    <name type="common">American lobster</name>
    <dbReference type="NCBI Taxonomy" id="6706"/>
    <lineage>
        <taxon>Eukaryota</taxon>
        <taxon>Metazoa</taxon>
        <taxon>Ecdysozoa</taxon>
        <taxon>Arthropoda</taxon>
        <taxon>Crustacea</taxon>
        <taxon>Multicrustacea</taxon>
        <taxon>Malacostraca</taxon>
        <taxon>Eumalacostraca</taxon>
        <taxon>Eucarida</taxon>
        <taxon>Decapoda</taxon>
        <taxon>Pleocyemata</taxon>
        <taxon>Astacidea</taxon>
        <taxon>Nephropoidea</taxon>
        <taxon>Nephropidae</taxon>
        <taxon>Homarus</taxon>
    </lineage>
</organism>
<sequence length="364" mass="41558">MEMLKNYQGDIDRLRQELQQKDKLMEGIVILMTKILERDADEVNMKYDDDRGNMKYDDDQCVKGKEATGDSSIVLFVKDDFMNNEKGTNEQLTNPVMMSFEEQIEHALNLSCREMLRLEVSHSIEKDPTSDSSTTCLNKNSKLLTSPVMLSYEEQLQCALIRSRRGTSVKNEEDQAACAYSFDSVNCVREDDELKLSFEEQLQRALILSCHENNSTSNSQHKEEEPHESFTSYSLQDNCSENMNEQITHVGDCCAISAVIDNNIRQKEHETLRGAVDPLSDELASEGSQEGNEWNNCQDGQPYTTIKQETSVDEDNHCLKKENECNVNMEKLLREQDDLMLALALHMSLTEVEQAQESSEDSEE</sequence>
<evidence type="ECO:0000313" key="2">
    <source>
        <dbReference type="EMBL" id="KAG7176696.1"/>
    </source>
</evidence>
<dbReference type="InterPro" id="IPR003903">
    <property type="entry name" value="UIM_dom"/>
</dbReference>
<name>A0A8J5NC34_HOMAM</name>
<evidence type="ECO:0000256" key="1">
    <source>
        <dbReference type="SAM" id="MobiDB-lite"/>
    </source>
</evidence>
<keyword evidence="3" id="KW-1185">Reference proteome</keyword>
<proteinExistence type="predicted"/>
<dbReference type="AlphaFoldDB" id="A0A8J5NC34"/>
<comment type="caution">
    <text evidence="2">The sequence shown here is derived from an EMBL/GenBank/DDBJ whole genome shotgun (WGS) entry which is preliminary data.</text>
</comment>
<feature type="region of interest" description="Disordered" evidence="1">
    <location>
        <begin position="214"/>
        <end position="233"/>
    </location>
</feature>
<reference evidence="2" key="1">
    <citation type="journal article" date="2021" name="Sci. Adv.">
        <title>The American lobster genome reveals insights on longevity, neural, and immune adaptations.</title>
        <authorList>
            <person name="Polinski J.M."/>
            <person name="Zimin A.V."/>
            <person name="Clark K.F."/>
            <person name="Kohn A.B."/>
            <person name="Sadowski N."/>
            <person name="Timp W."/>
            <person name="Ptitsyn A."/>
            <person name="Khanna P."/>
            <person name="Romanova D.Y."/>
            <person name="Williams P."/>
            <person name="Greenwood S.J."/>
            <person name="Moroz L.L."/>
            <person name="Walt D.R."/>
            <person name="Bodnar A.G."/>
        </authorList>
    </citation>
    <scope>NUCLEOTIDE SEQUENCE</scope>
    <source>
        <strain evidence="2">GMGI-L3</strain>
    </source>
</reference>
<accession>A0A8J5NC34</accession>